<name>A0A840I860_9PROT</name>
<reference evidence="3 4" key="1">
    <citation type="submission" date="2020-08" db="EMBL/GenBank/DDBJ databases">
        <title>Genomic Encyclopedia of Type Strains, Phase IV (KMG-IV): sequencing the most valuable type-strain genomes for metagenomic binning, comparative biology and taxonomic classification.</title>
        <authorList>
            <person name="Goeker M."/>
        </authorList>
    </citation>
    <scope>NUCLEOTIDE SEQUENCE [LARGE SCALE GENOMIC DNA]</scope>
    <source>
        <strain evidence="3 4">DSM 102850</strain>
    </source>
</reference>
<feature type="signal peptide" evidence="1">
    <location>
        <begin position="1"/>
        <end position="20"/>
    </location>
</feature>
<dbReference type="GO" id="GO:0007155">
    <property type="term" value="P:cell adhesion"/>
    <property type="evidence" value="ECO:0007669"/>
    <property type="project" value="InterPro"/>
</dbReference>
<dbReference type="GO" id="GO:0005509">
    <property type="term" value="F:calcium ion binding"/>
    <property type="evidence" value="ECO:0007669"/>
    <property type="project" value="InterPro"/>
</dbReference>
<keyword evidence="1" id="KW-0732">Signal</keyword>
<feature type="chain" id="PRO_5032879811" description="TSP C-terminal domain-containing protein" evidence="1">
    <location>
        <begin position="21"/>
        <end position="252"/>
    </location>
</feature>
<dbReference type="InterPro" id="IPR013320">
    <property type="entry name" value="ConA-like_dom_sf"/>
</dbReference>
<dbReference type="Gene3D" id="2.60.120.200">
    <property type="match status" value="1"/>
</dbReference>
<dbReference type="PROSITE" id="PS51236">
    <property type="entry name" value="TSP_CTER"/>
    <property type="match status" value="1"/>
</dbReference>
<organism evidence="3 4">
    <name type="scientific">Parvularcula dongshanensis</name>
    <dbReference type="NCBI Taxonomy" id="1173995"/>
    <lineage>
        <taxon>Bacteria</taxon>
        <taxon>Pseudomonadati</taxon>
        <taxon>Pseudomonadota</taxon>
        <taxon>Alphaproteobacteria</taxon>
        <taxon>Parvularculales</taxon>
        <taxon>Parvularculaceae</taxon>
        <taxon>Parvularcula</taxon>
    </lineage>
</organism>
<evidence type="ECO:0000313" key="3">
    <source>
        <dbReference type="EMBL" id="MBB4660344.1"/>
    </source>
</evidence>
<evidence type="ECO:0000259" key="2">
    <source>
        <dbReference type="PROSITE" id="PS51236"/>
    </source>
</evidence>
<dbReference type="EMBL" id="JACHOB010000008">
    <property type="protein sequence ID" value="MBB4660344.1"/>
    <property type="molecule type" value="Genomic_DNA"/>
</dbReference>
<comment type="caution">
    <text evidence="3">The sequence shown here is derived from an EMBL/GenBank/DDBJ whole genome shotgun (WGS) entry which is preliminary data.</text>
</comment>
<evidence type="ECO:0000313" key="4">
    <source>
        <dbReference type="Proteomes" id="UP000563524"/>
    </source>
</evidence>
<accession>A0A840I860</accession>
<dbReference type="Proteomes" id="UP000563524">
    <property type="component" value="Unassembled WGS sequence"/>
</dbReference>
<proteinExistence type="predicted"/>
<dbReference type="AlphaFoldDB" id="A0A840I860"/>
<dbReference type="Pfam" id="PF05735">
    <property type="entry name" value="TSP_C"/>
    <property type="match status" value="1"/>
</dbReference>
<gene>
    <name evidence="3" type="ORF">GGQ59_002894</name>
</gene>
<sequence>MKTKLTALCALSALCGTAAAAPVAVDLSSWTAEGQGTWTNAPDNNSVVQTVNGIPGVYFNGVDSQGQALSGTIEVQSTGDDDYIGFVLGYNAGDIANEDANYILIDWKQGDQNYYGGLGRAGLAISRVTGALDDASGAWWHDAADGVEELARANTLGDTGWEDLTVYNFDLVFTEGLIQVFVDDVLEISLPGVYENGSFGFYNYSQANVRYGALTQQVVDPDPVPLPAAAALFAPVLFGGAALRRRAKRAAA</sequence>
<dbReference type="InterPro" id="IPR008859">
    <property type="entry name" value="Thrombospondin_C"/>
</dbReference>
<protein>
    <recommendedName>
        <fullName evidence="2">TSP C-terminal domain-containing protein</fullName>
    </recommendedName>
</protein>
<dbReference type="RefSeq" id="WP_183819800.1">
    <property type="nucleotide sequence ID" value="NZ_JACHOB010000008.1"/>
</dbReference>
<keyword evidence="4" id="KW-1185">Reference proteome</keyword>
<feature type="domain" description="TSP C-terminal" evidence="2">
    <location>
        <begin position="18"/>
        <end position="223"/>
    </location>
</feature>
<evidence type="ECO:0000256" key="1">
    <source>
        <dbReference type="SAM" id="SignalP"/>
    </source>
</evidence>
<dbReference type="SUPFAM" id="SSF49899">
    <property type="entry name" value="Concanavalin A-like lectins/glucanases"/>
    <property type="match status" value="1"/>
</dbReference>
<dbReference type="GO" id="GO:0005576">
    <property type="term" value="C:extracellular region"/>
    <property type="evidence" value="ECO:0007669"/>
    <property type="project" value="InterPro"/>
</dbReference>